<evidence type="ECO:0000313" key="1">
    <source>
        <dbReference type="EMBL" id="ART59334.1"/>
    </source>
</evidence>
<dbReference type="EMBL" id="CP021366">
    <property type="protein sequence ID" value="ART59334.1"/>
    <property type="molecule type" value="Genomic_DNA"/>
</dbReference>
<reference evidence="1" key="1">
    <citation type="submission" date="2017-05" db="EMBL/GenBank/DDBJ databases">
        <title>Polyphasic characterization of four soil-derived phenanthrene-degrading Acidovorax strains and proposal of Acidovorax phenanthrenivorans sp. nov.</title>
        <authorList>
            <person name="Singleton D."/>
            <person name="Lee J."/>
            <person name="Dickey A.N."/>
            <person name="Stroud A."/>
            <person name="Scholl E.H."/>
            <person name="Wright F.A."/>
            <person name="Aitken M.D."/>
        </authorList>
    </citation>
    <scope>NUCLEOTIDE SEQUENCE</scope>
    <source>
        <strain evidence="1">P4</strain>
    </source>
</reference>
<name>A0A240UCW1_9BURK</name>
<accession>A0A240UCW1</accession>
<dbReference type="AlphaFoldDB" id="A0A240UCW1"/>
<evidence type="ECO:0000313" key="2">
    <source>
        <dbReference type="Proteomes" id="UP000194440"/>
    </source>
</evidence>
<dbReference type="Proteomes" id="UP000194440">
    <property type="component" value="Chromosome"/>
</dbReference>
<proteinExistence type="predicted"/>
<dbReference type="KEGG" id="acis:CBP35_07705"/>
<dbReference type="KEGG" id="acip:CBP36_11225"/>
<sequence>MIPPATCARASGAGCGSSAWSAQRPCAREAVFGLLGGELPGLGGYAGFFIKKVALAFFQQAQEAMKFEAMALDLQNSKAGCSGDKNRAEQSYRELGADSAKKLS</sequence>
<protein>
    <submittedName>
        <fullName evidence="1">Uncharacterized protein</fullName>
    </submittedName>
</protein>
<organism evidence="1 2">
    <name type="scientific">Acidovorax carolinensis</name>
    <dbReference type="NCBI Taxonomy" id="553814"/>
    <lineage>
        <taxon>Bacteria</taxon>
        <taxon>Pseudomonadati</taxon>
        <taxon>Pseudomonadota</taxon>
        <taxon>Betaproteobacteria</taxon>
        <taxon>Burkholderiales</taxon>
        <taxon>Comamonadaceae</taxon>
        <taxon>Acidovorax</taxon>
    </lineage>
</organism>
<gene>
    <name evidence="1" type="ORF">CBP36_11225</name>
</gene>
<keyword evidence="2" id="KW-1185">Reference proteome</keyword>